<accession>A0ACB9LEU9</accession>
<gene>
    <name evidence="1" type="ORF">L6164_031183</name>
</gene>
<keyword evidence="2" id="KW-1185">Reference proteome</keyword>
<dbReference type="EMBL" id="CM039437">
    <property type="protein sequence ID" value="KAI4308070.1"/>
    <property type="molecule type" value="Genomic_DNA"/>
</dbReference>
<comment type="caution">
    <text evidence="1">The sequence shown here is derived from an EMBL/GenBank/DDBJ whole genome shotgun (WGS) entry which is preliminary data.</text>
</comment>
<evidence type="ECO:0000313" key="2">
    <source>
        <dbReference type="Proteomes" id="UP000828941"/>
    </source>
</evidence>
<reference evidence="1 2" key="1">
    <citation type="journal article" date="2022" name="DNA Res.">
        <title>Chromosomal-level genome assembly of the orchid tree Bauhinia variegata (Leguminosae; Cercidoideae) supports the allotetraploid origin hypothesis of Bauhinia.</title>
        <authorList>
            <person name="Zhong Y."/>
            <person name="Chen Y."/>
            <person name="Zheng D."/>
            <person name="Pang J."/>
            <person name="Liu Y."/>
            <person name="Luo S."/>
            <person name="Meng S."/>
            <person name="Qian L."/>
            <person name="Wei D."/>
            <person name="Dai S."/>
            <person name="Zhou R."/>
        </authorList>
    </citation>
    <scope>NUCLEOTIDE SEQUENCE [LARGE SCALE GENOMIC DNA]</scope>
    <source>
        <strain evidence="1">BV-YZ2020</strain>
    </source>
</reference>
<sequence>MHWLGPGRDISHHPKPPESPTCMLWHLTLLLIQAARLIRYRCLHSQAIYSLLLLFPSIGFLNVWAATVTELLSFSFIRFLGIQTRY</sequence>
<organism evidence="1 2">
    <name type="scientific">Bauhinia variegata</name>
    <name type="common">Purple orchid tree</name>
    <name type="synonym">Phanera variegata</name>
    <dbReference type="NCBI Taxonomy" id="167791"/>
    <lineage>
        <taxon>Eukaryota</taxon>
        <taxon>Viridiplantae</taxon>
        <taxon>Streptophyta</taxon>
        <taxon>Embryophyta</taxon>
        <taxon>Tracheophyta</taxon>
        <taxon>Spermatophyta</taxon>
        <taxon>Magnoliopsida</taxon>
        <taxon>eudicotyledons</taxon>
        <taxon>Gunneridae</taxon>
        <taxon>Pentapetalae</taxon>
        <taxon>rosids</taxon>
        <taxon>fabids</taxon>
        <taxon>Fabales</taxon>
        <taxon>Fabaceae</taxon>
        <taxon>Cercidoideae</taxon>
        <taxon>Cercideae</taxon>
        <taxon>Bauhiniinae</taxon>
        <taxon>Bauhinia</taxon>
    </lineage>
</organism>
<proteinExistence type="predicted"/>
<evidence type="ECO:0000313" key="1">
    <source>
        <dbReference type="EMBL" id="KAI4308070.1"/>
    </source>
</evidence>
<dbReference type="Proteomes" id="UP000828941">
    <property type="component" value="Chromosome 12"/>
</dbReference>
<name>A0ACB9LEU9_BAUVA</name>
<protein>
    <submittedName>
        <fullName evidence="1">Uncharacterized protein</fullName>
    </submittedName>
</protein>